<evidence type="ECO:0000259" key="1">
    <source>
        <dbReference type="Pfam" id="PF04865"/>
    </source>
</evidence>
<organism evidence="2 3">
    <name type="scientific">Xenorhabdus szentirmaii DSM 16338</name>
    <dbReference type="NCBI Taxonomy" id="1427518"/>
    <lineage>
        <taxon>Bacteria</taxon>
        <taxon>Pseudomonadati</taxon>
        <taxon>Pseudomonadota</taxon>
        <taxon>Gammaproteobacteria</taxon>
        <taxon>Enterobacterales</taxon>
        <taxon>Morganellaceae</taxon>
        <taxon>Xenorhabdus</taxon>
    </lineage>
</organism>
<evidence type="ECO:0000313" key="3">
    <source>
        <dbReference type="Proteomes" id="UP000019202"/>
    </source>
</evidence>
<dbReference type="InterPro" id="IPR006949">
    <property type="entry name" value="Barrel_Baseplate_J-like"/>
</dbReference>
<accession>W1J5W4</accession>
<sequence>MLNIETLGLAAKITASGVTAPDYPTILERLTGYFRHIYEDDAYLEPDSKDGQMVAIYALALHDANNALIAAYNSFSPATATGAALSNNVAINGMTRHRTTKSTCDVEIIGQVGTVIKNGTVRDVQGYSWRLPDTVTIGTHGTVTVTAACQTHGGITAAIGDIADIGTPTRGWQKVTNHTIATPGRAVETDGELRIRQRHSVALPSRTVLDGILGAISLIPGVSRLRGFENDTGQIDEYGIPGHSIAMIVDGGDASTIARTIALKKTPGSGTFGDTVIKVADRYQITHPIRFSRPVDVPVFIEIHLIPFDGYTTLVGDRIKAGVVDYINSVRIGDSVYLTKLFTPANLPDDDEGKTYDITDIKIGRTADTVVMGNLKTRYNEAVICRPENIKLVVT</sequence>
<proteinExistence type="predicted"/>
<dbReference type="STRING" id="1427518.XSR1_70161"/>
<comment type="caution">
    <text evidence="2">The sequence shown here is derived from an EMBL/GenBank/DDBJ whole genome shotgun (WGS) entry which is preliminary data.</text>
</comment>
<dbReference type="Proteomes" id="UP000019202">
    <property type="component" value="Unassembled WGS sequence"/>
</dbReference>
<dbReference type="RefSeq" id="WP_038241656.1">
    <property type="nucleotide sequence ID" value="NZ_CAWLWS010000132.1"/>
</dbReference>
<reference evidence="2" key="1">
    <citation type="submission" date="2013-11" db="EMBL/GenBank/DDBJ databases">
        <title>Draft genome sequence and annotation of the entomopathogenic bacteria, Xenorhabdus cabanillasi strain JM26 and Xenorhabdus szentirmai strain DSM 16338.</title>
        <authorList>
            <person name="Gualtieri M."/>
            <person name="Ogier J.C."/>
            <person name="Pages S."/>
            <person name="Givaudan A."/>
            <person name="Gaudriault S."/>
        </authorList>
    </citation>
    <scope>NUCLEOTIDE SEQUENCE [LARGE SCALE GENOMIC DNA]</scope>
    <source>
        <strain evidence="2">DSM 16338</strain>
    </source>
</reference>
<dbReference type="AlphaFoldDB" id="W1J5W4"/>
<keyword evidence="3" id="KW-1185">Reference proteome</keyword>
<dbReference type="EMBL" id="CBXF010000132">
    <property type="protein sequence ID" value="CDL85423.1"/>
    <property type="molecule type" value="Genomic_DNA"/>
</dbReference>
<protein>
    <recommendedName>
        <fullName evidence="1">Baseplate protein J-like barrel domain-containing protein</fullName>
    </recommendedName>
</protein>
<gene>
    <name evidence="2" type="ORF">XSR1_70161</name>
</gene>
<feature type="domain" description="Baseplate protein J-like barrel" evidence="1">
    <location>
        <begin position="106"/>
        <end position="183"/>
    </location>
</feature>
<evidence type="ECO:0000313" key="2">
    <source>
        <dbReference type="EMBL" id="CDL85423.1"/>
    </source>
</evidence>
<dbReference type="Pfam" id="PF04865">
    <property type="entry name" value="Baseplate_J"/>
    <property type="match status" value="1"/>
</dbReference>
<dbReference type="OrthoDB" id="5465441at2"/>
<name>W1J5W4_9GAMM</name>